<dbReference type="GO" id="GO:0042500">
    <property type="term" value="F:aspartic endopeptidase activity, intramembrane cleaving"/>
    <property type="evidence" value="ECO:0007669"/>
    <property type="project" value="InterPro"/>
</dbReference>
<accession>A0AAE0GF93</accession>
<name>A0AAE0GF93_9CHLO</name>
<dbReference type="AlphaFoldDB" id="A0AAE0GF93"/>
<comment type="subcellular location">
    <subcellularLocation>
        <location evidence="1">Endoplasmic reticulum membrane</location>
        <topology evidence="1">Multi-pass membrane protein</topology>
    </subcellularLocation>
</comment>
<reference evidence="9 10" key="1">
    <citation type="journal article" date="2015" name="Genome Biol. Evol.">
        <title>Comparative Genomics of a Bacterivorous Green Alga Reveals Evolutionary Causalities and Consequences of Phago-Mixotrophic Mode of Nutrition.</title>
        <authorList>
            <person name="Burns J.A."/>
            <person name="Paasch A."/>
            <person name="Narechania A."/>
            <person name="Kim E."/>
        </authorList>
    </citation>
    <scope>NUCLEOTIDE SEQUENCE [LARGE SCALE GENOMIC DNA]</scope>
    <source>
        <strain evidence="9 10">PLY_AMNH</strain>
    </source>
</reference>
<comment type="similarity">
    <text evidence="2">Belongs to the peptidase A22B family.</text>
</comment>
<keyword evidence="3 8" id="KW-0812">Transmembrane</keyword>
<keyword evidence="6 8" id="KW-1133">Transmembrane helix</keyword>
<evidence type="ECO:0000256" key="5">
    <source>
        <dbReference type="ARBA" id="ARBA00022824"/>
    </source>
</evidence>
<evidence type="ECO:0000256" key="4">
    <source>
        <dbReference type="ARBA" id="ARBA00022801"/>
    </source>
</evidence>
<dbReference type="GO" id="GO:0006465">
    <property type="term" value="P:signal peptide processing"/>
    <property type="evidence" value="ECO:0007669"/>
    <property type="project" value="TreeGrafter"/>
</dbReference>
<feature type="transmembrane region" description="Helical" evidence="8">
    <location>
        <begin position="260"/>
        <end position="280"/>
    </location>
</feature>
<evidence type="ECO:0008006" key="11">
    <source>
        <dbReference type="Google" id="ProtNLM"/>
    </source>
</evidence>
<dbReference type="InterPro" id="IPR007369">
    <property type="entry name" value="Peptidase_A22B_SPP"/>
</dbReference>
<comment type="caution">
    <text evidence="9">The sequence shown here is derived from an EMBL/GenBank/DDBJ whole genome shotgun (WGS) entry which is preliminary data.</text>
</comment>
<dbReference type="EMBL" id="LGRX02006234">
    <property type="protein sequence ID" value="KAK3277150.1"/>
    <property type="molecule type" value="Genomic_DNA"/>
</dbReference>
<evidence type="ECO:0000256" key="8">
    <source>
        <dbReference type="SAM" id="Phobius"/>
    </source>
</evidence>
<feature type="transmembrane region" description="Helical" evidence="8">
    <location>
        <begin position="84"/>
        <end position="102"/>
    </location>
</feature>
<keyword evidence="5" id="KW-0256">Endoplasmic reticulum</keyword>
<dbReference type="GO" id="GO:0098554">
    <property type="term" value="C:cytoplasmic side of endoplasmic reticulum membrane"/>
    <property type="evidence" value="ECO:0007669"/>
    <property type="project" value="TreeGrafter"/>
</dbReference>
<protein>
    <recommendedName>
        <fullName evidence="11">Signal peptide peptidase</fullName>
    </recommendedName>
</protein>
<feature type="transmembrane region" description="Helical" evidence="8">
    <location>
        <begin position="320"/>
        <end position="338"/>
    </location>
</feature>
<sequence length="368" mass="40178">MSASEARDSDVKDAQTSSDENLLVPVPLAHAALVALQVAPLFMNVPTDPSIIATASLAVYIGCHRSVKPVAMAETMTKKDAMKFPIIGSCVLFGLFLVFKYLPKDLVNAVLTAYFVFLGVIALTATLLPFVAVLFPTSLQERVLRFGTLRVPFLMKEEDALDCSCTTPQIFSGILSTCFCIWYFMEKHWLANNALGLAFSIQGIEFLSVGSVSTGAILLSGLFFYDIFWVFCTPVMVSVAKSFDAPIKLLFPRPSDAEKAFSMLGLGDIVVPGIFVAIMLRYDATRDTGKPFFNITFFGYVLGLVTTVFVMNFFNAAQPALLYIVPGVLLTSGARCWLRGEYTELMAYDEGGAFSESEGTTEADKKSE</sequence>
<evidence type="ECO:0000256" key="7">
    <source>
        <dbReference type="ARBA" id="ARBA00023136"/>
    </source>
</evidence>
<dbReference type="GO" id="GO:0098553">
    <property type="term" value="C:lumenal side of endoplasmic reticulum membrane"/>
    <property type="evidence" value="ECO:0007669"/>
    <property type="project" value="TreeGrafter"/>
</dbReference>
<organism evidence="9 10">
    <name type="scientific">Cymbomonas tetramitiformis</name>
    <dbReference type="NCBI Taxonomy" id="36881"/>
    <lineage>
        <taxon>Eukaryota</taxon>
        <taxon>Viridiplantae</taxon>
        <taxon>Chlorophyta</taxon>
        <taxon>Pyramimonadophyceae</taxon>
        <taxon>Pyramimonadales</taxon>
        <taxon>Pyramimonadaceae</taxon>
        <taxon>Cymbomonas</taxon>
    </lineage>
</organism>
<dbReference type="SMART" id="SM00730">
    <property type="entry name" value="PSN"/>
    <property type="match status" value="1"/>
</dbReference>
<evidence type="ECO:0000256" key="6">
    <source>
        <dbReference type="ARBA" id="ARBA00022989"/>
    </source>
</evidence>
<keyword evidence="7 8" id="KW-0472">Membrane</keyword>
<dbReference type="InterPro" id="IPR006639">
    <property type="entry name" value="Preselin/SPP"/>
</dbReference>
<keyword evidence="4" id="KW-0378">Hydrolase</keyword>
<evidence type="ECO:0000256" key="2">
    <source>
        <dbReference type="ARBA" id="ARBA00006859"/>
    </source>
</evidence>
<feature type="transmembrane region" description="Helical" evidence="8">
    <location>
        <begin position="114"/>
        <end position="139"/>
    </location>
</feature>
<feature type="transmembrane region" description="Helical" evidence="8">
    <location>
        <begin position="216"/>
        <end position="240"/>
    </location>
</feature>
<evidence type="ECO:0000313" key="10">
    <source>
        <dbReference type="Proteomes" id="UP001190700"/>
    </source>
</evidence>
<feature type="transmembrane region" description="Helical" evidence="8">
    <location>
        <begin position="292"/>
        <end position="314"/>
    </location>
</feature>
<dbReference type="PANTHER" id="PTHR12174">
    <property type="entry name" value="SIGNAL PEPTIDE PEPTIDASE"/>
    <property type="match status" value="1"/>
</dbReference>
<keyword evidence="10" id="KW-1185">Reference proteome</keyword>
<gene>
    <name evidence="9" type="ORF">CYMTET_14824</name>
</gene>
<evidence type="ECO:0000256" key="1">
    <source>
        <dbReference type="ARBA" id="ARBA00004477"/>
    </source>
</evidence>
<evidence type="ECO:0000256" key="3">
    <source>
        <dbReference type="ARBA" id="ARBA00022692"/>
    </source>
</evidence>
<dbReference type="Pfam" id="PF04258">
    <property type="entry name" value="Peptidase_A22B"/>
    <property type="match status" value="1"/>
</dbReference>
<proteinExistence type="inferred from homology"/>
<evidence type="ECO:0000313" key="9">
    <source>
        <dbReference type="EMBL" id="KAK3277150.1"/>
    </source>
</evidence>
<dbReference type="GO" id="GO:0033619">
    <property type="term" value="P:membrane protein proteolysis"/>
    <property type="evidence" value="ECO:0007669"/>
    <property type="project" value="TreeGrafter"/>
</dbReference>
<dbReference type="Proteomes" id="UP001190700">
    <property type="component" value="Unassembled WGS sequence"/>
</dbReference>
<dbReference type="PANTHER" id="PTHR12174:SF23">
    <property type="entry name" value="MINOR HISTOCOMPATIBILITY ANTIGEN H13"/>
    <property type="match status" value="1"/>
</dbReference>